<organism evidence="2 3">
    <name type="scientific">Portunus trituberculatus</name>
    <name type="common">Swimming crab</name>
    <name type="synonym">Neptunus trituberculatus</name>
    <dbReference type="NCBI Taxonomy" id="210409"/>
    <lineage>
        <taxon>Eukaryota</taxon>
        <taxon>Metazoa</taxon>
        <taxon>Ecdysozoa</taxon>
        <taxon>Arthropoda</taxon>
        <taxon>Crustacea</taxon>
        <taxon>Multicrustacea</taxon>
        <taxon>Malacostraca</taxon>
        <taxon>Eumalacostraca</taxon>
        <taxon>Eucarida</taxon>
        <taxon>Decapoda</taxon>
        <taxon>Pleocyemata</taxon>
        <taxon>Brachyura</taxon>
        <taxon>Eubrachyura</taxon>
        <taxon>Portunoidea</taxon>
        <taxon>Portunidae</taxon>
        <taxon>Portuninae</taxon>
        <taxon>Portunus</taxon>
    </lineage>
</organism>
<comment type="caution">
    <text evidence="2">The sequence shown here is derived from an EMBL/GenBank/DDBJ whole genome shotgun (WGS) entry which is preliminary data.</text>
</comment>
<name>A0A5B7K3D9_PORTR</name>
<feature type="region of interest" description="Disordered" evidence="1">
    <location>
        <begin position="25"/>
        <end position="90"/>
    </location>
</feature>
<evidence type="ECO:0000256" key="1">
    <source>
        <dbReference type="SAM" id="MobiDB-lite"/>
    </source>
</evidence>
<accession>A0A5B7K3D9</accession>
<reference evidence="2 3" key="1">
    <citation type="submission" date="2019-05" db="EMBL/GenBank/DDBJ databases">
        <title>Another draft genome of Portunus trituberculatus and its Hox gene families provides insights of decapod evolution.</title>
        <authorList>
            <person name="Jeong J.-H."/>
            <person name="Song I."/>
            <person name="Kim S."/>
            <person name="Choi T."/>
            <person name="Kim D."/>
            <person name="Ryu S."/>
            <person name="Kim W."/>
        </authorList>
    </citation>
    <scope>NUCLEOTIDE SEQUENCE [LARGE SCALE GENOMIC DNA]</scope>
    <source>
        <tissue evidence="2">Muscle</tissue>
    </source>
</reference>
<dbReference type="Proteomes" id="UP000324222">
    <property type="component" value="Unassembled WGS sequence"/>
</dbReference>
<sequence length="90" mass="10713">MKTKTETRKGITRWIERKIRLKSEDDDYKKGVDVDKKIKKKNDKTKENETQEENEDEQEATTNCRIQDNAVRRQKDGEEKIKRQGLTNAM</sequence>
<evidence type="ECO:0000313" key="3">
    <source>
        <dbReference type="Proteomes" id="UP000324222"/>
    </source>
</evidence>
<feature type="compositionally biased region" description="Acidic residues" evidence="1">
    <location>
        <begin position="50"/>
        <end position="59"/>
    </location>
</feature>
<keyword evidence="3" id="KW-1185">Reference proteome</keyword>
<gene>
    <name evidence="2" type="ORF">E2C01_095106</name>
</gene>
<protein>
    <submittedName>
        <fullName evidence="2">Uncharacterized protein</fullName>
    </submittedName>
</protein>
<dbReference type="AlphaFoldDB" id="A0A5B7K3D9"/>
<feature type="compositionally biased region" description="Basic and acidic residues" evidence="1">
    <location>
        <begin position="25"/>
        <end position="36"/>
    </location>
</feature>
<proteinExistence type="predicted"/>
<evidence type="ECO:0000313" key="2">
    <source>
        <dbReference type="EMBL" id="MPC99678.1"/>
    </source>
</evidence>
<feature type="compositionally biased region" description="Basic and acidic residues" evidence="1">
    <location>
        <begin position="70"/>
        <end position="82"/>
    </location>
</feature>
<dbReference type="EMBL" id="VSRR010119353">
    <property type="protein sequence ID" value="MPC99678.1"/>
    <property type="molecule type" value="Genomic_DNA"/>
</dbReference>